<sequence length="294" mass="33549">MNSARSMQSRLPDDFPWDQTVGLLLDAIQVKNLIQRLYQWSPAPKVSVLYHGTRWAEISRLSPCLVRLHDSDDPVLLQFLAHSQELRGYLLVSDGSWDELLTHMRWLTCFKPPHGDEMYLRISDPAVAHALFATQRDPGLDLFGPCQQIIVINLTRDGWTQFKRLGDKHIPQYGKPFMANDAQWVALKDVAFDKSMGALYQHLQRFFPGYRAELTPEQRLERIHQLARSAIEKGFETEQEIWLYANVFGFLGDDVLRQHPGIAELLTVRSELSTLERVDRAATIAAEIAGAGNL</sequence>
<protein>
    <recommendedName>
        <fullName evidence="1">DUF4123 domain-containing protein</fullName>
    </recommendedName>
</protein>
<proteinExistence type="predicted"/>
<accession>A0A1Y3P7L4</accession>
<keyword evidence="3" id="KW-1185">Reference proteome</keyword>
<evidence type="ECO:0000259" key="1">
    <source>
        <dbReference type="Pfam" id="PF13503"/>
    </source>
</evidence>
<organism evidence="2 3">
    <name type="scientific">Pseudomonas caspiana</name>
    <dbReference type="NCBI Taxonomy" id="1451454"/>
    <lineage>
        <taxon>Bacteria</taxon>
        <taxon>Pseudomonadati</taxon>
        <taxon>Pseudomonadota</taxon>
        <taxon>Gammaproteobacteria</taxon>
        <taxon>Pseudomonadales</taxon>
        <taxon>Pseudomonadaceae</taxon>
        <taxon>Pseudomonas</taxon>
    </lineage>
</organism>
<dbReference type="AlphaFoldDB" id="A0A1Y3P7L4"/>
<comment type="caution">
    <text evidence="2">The sequence shown here is derived from an EMBL/GenBank/DDBJ whole genome shotgun (WGS) entry which is preliminary data.</text>
</comment>
<dbReference type="RefSeq" id="WP_087270010.1">
    <property type="nucleotide sequence ID" value="NZ_JBJGBV010000012.1"/>
</dbReference>
<dbReference type="Proteomes" id="UP000195440">
    <property type="component" value="Unassembled WGS sequence"/>
</dbReference>
<name>A0A1Y3P7L4_9PSED</name>
<dbReference type="Pfam" id="PF13503">
    <property type="entry name" value="DUF4123"/>
    <property type="match status" value="1"/>
</dbReference>
<dbReference type="OrthoDB" id="6353266at2"/>
<dbReference type="InterPro" id="IPR025391">
    <property type="entry name" value="DUF4123"/>
</dbReference>
<gene>
    <name evidence="2" type="ORF">AUC60_17020</name>
</gene>
<feature type="domain" description="DUF4123" evidence="1">
    <location>
        <begin position="23"/>
        <end position="134"/>
    </location>
</feature>
<reference evidence="2 3" key="1">
    <citation type="journal article" date="2017" name="Syst. Appl. Microbiol.">
        <title>Pseudomonas caspiana sp. nov., a citrus pathogen in the Pseudomonas syringae phylogenetic group.</title>
        <authorList>
            <person name="Busquets A."/>
            <person name="Gomila M."/>
            <person name="Beiki F."/>
            <person name="Mulet M."/>
            <person name="Rahimian H."/>
            <person name="Garcia-Valdes E."/>
            <person name="Lalucat J."/>
        </authorList>
    </citation>
    <scope>NUCLEOTIDE SEQUENCE [LARGE SCALE GENOMIC DNA]</scope>
    <source>
        <strain evidence="2 3">FBF102</strain>
    </source>
</reference>
<evidence type="ECO:0000313" key="2">
    <source>
        <dbReference type="EMBL" id="OUM72794.1"/>
    </source>
</evidence>
<dbReference type="EMBL" id="LOHF01000014">
    <property type="protein sequence ID" value="OUM72794.1"/>
    <property type="molecule type" value="Genomic_DNA"/>
</dbReference>
<evidence type="ECO:0000313" key="3">
    <source>
        <dbReference type="Proteomes" id="UP000195440"/>
    </source>
</evidence>